<evidence type="ECO:0000313" key="1">
    <source>
        <dbReference type="EMBL" id="KKQ78753.1"/>
    </source>
</evidence>
<gene>
    <name evidence="1" type="ORF">US99_C0012G0010</name>
</gene>
<proteinExistence type="predicted"/>
<dbReference type="AlphaFoldDB" id="A0A0G0KGJ0"/>
<name>A0A0G0KGJ0_9BACT</name>
<organism evidence="1 2">
    <name type="scientific">Candidatus Daviesbacteria bacterium GW2011_GWF2_38_6</name>
    <dbReference type="NCBI Taxonomy" id="1618432"/>
    <lineage>
        <taxon>Bacteria</taxon>
        <taxon>Candidatus Daviesiibacteriota</taxon>
    </lineage>
</organism>
<evidence type="ECO:0000313" key="2">
    <source>
        <dbReference type="Proteomes" id="UP000034324"/>
    </source>
</evidence>
<comment type="caution">
    <text evidence="1">The sequence shown here is derived from an EMBL/GenBank/DDBJ whole genome shotgun (WGS) entry which is preliminary data.</text>
</comment>
<reference evidence="1 2" key="1">
    <citation type="journal article" date="2015" name="Nature">
        <title>rRNA introns, odd ribosomes, and small enigmatic genomes across a large radiation of phyla.</title>
        <authorList>
            <person name="Brown C.T."/>
            <person name="Hug L.A."/>
            <person name="Thomas B.C."/>
            <person name="Sharon I."/>
            <person name="Castelle C.J."/>
            <person name="Singh A."/>
            <person name="Wilkins M.J."/>
            <person name="Williams K.H."/>
            <person name="Banfield J.F."/>
        </authorList>
    </citation>
    <scope>NUCLEOTIDE SEQUENCE [LARGE SCALE GENOMIC DNA]</scope>
</reference>
<sequence>MSERPKAIVIHPPKGSPKAIIIDPPLSRGRVVGTVPSEPQKFCDWARQFLGVDNQYGFYYEDIAKVAEHLGYHPSAYLWDHYHWMLLLSKGEQGFRIYDSTSGVREAPFTGTQKVHLIGGQGNRFIFTMHFDGWRKLDERGYSLPEEPVSRLGRLLHTPADCGPLSIYAAGVSLGKILLT</sequence>
<accession>A0A0G0KGJ0</accession>
<dbReference type="Proteomes" id="UP000034324">
    <property type="component" value="Unassembled WGS sequence"/>
</dbReference>
<dbReference type="EMBL" id="LBVC01000012">
    <property type="protein sequence ID" value="KKQ78753.1"/>
    <property type="molecule type" value="Genomic_DNA"/>
</dbReference>
<protein>
    <submittedName>
        <fullName evidence="1">Uncharacterized protein</fullName>
    </submittedName>
</protein>